<keyword evidence="2" id="KW-1185">Reference proteome</keyword>
<dbReference type="SUPFAM" id="SSF53335">
    <property type="entry name" value="S-adenosyl-L-methionine-dependent methyltransferases"/>
    <property type="match status" value="1"/>
</dbReference>
<sequence>MNDRIYNRYLEVLNQQLDVADSSLSCPPPTDSFITHYWRLKNSASSKNSLVNLDDYRTLTLRESRTTIQDGTTGLRTWLASLVLSEYLIDTPDLIANKRILELGSGIGFLGIICASLQRLHQTTESAPPPHLWLTDANEDVLTKCRGNVQLPCNLSSTHPNVHHRLLDWTAFEHSASRSTALADMDALDEDIILGADIVFDPALIEPFVTVLALRLFKLRQNGPRVALIALTVRNPDTFQAFLDAVERAALTVEHVDYQSSGRMFLERRKVKRTRLHR</sequence>
<dbReference type="GO" id="GO:0008757">
    <property type="term" value="F:S-adenosylmethionine-dependent methyltransferase activity"/>
    <property type="evidence" value="ECO:0007669"/>
    <property type="project" value="UniProtKB-ARBA"/>
</dbReference>
<dbReference type="Gene3D" id="3.40.50.150">
    <property type="entry name" value="Vaccinia Virus protein VP39"/>
    <property type="match status" value="1"/>
</dbReference>
<dbReference type="AlphaFoldDB" id="A0A550CM06"/>
<organism evidence="1 2">
    <name type="scientific">Schizophyllum amplum</name>
    <dbReference type="NCBI Taxonomy" id="97359"/>
    <lineage>
        <taxon>Eukaryota</taxon>
        <taxon>Fungi</taxon>
        <taxon>Dikarya</taxon>
        <taxon>Basidiomycota</taxon>
        <taxon>Agaricomycotina</taxon>
        <taxon>Agaricomycetes</taxon>
        <taxon>Agaricomycetidae</taxon>
        <taxon>Agaricales</taxon>
        <taxon>Schizophyllaceae</taxon>
        <taxon>Schizophyllum</taxon>
    </lineage>
</organism>
<reference evidence="1 2" key="1">
    <citation type="journal article" date="2019" name="New Phytol.">
        <title>Comparative genomics reveals unique wood-decay strategies and fruiting body development in the Schizophyllaceae.</title>
        <authorList>
            <person name="Almasi E."/>
            <person name="Sahu N."/>
            <person name="Krizsan K."/>
            <person name="Balint B."/>
            <person name="Kovacs G.M."/>
            <person name="Kiss B."/>
            <person name="Cseklye J."/>
            <person name="Drula E."/>
            <person name="Henrissat B."/>
            <person name="Nagy I."/>
            <person name="Chovatia M."/>
            <person name="Adam C."/>
            <person name="LaButti K."/>
            <person name="Lipzen A."/>
            <person name="Riley R."/>
            <person name="Grigoriev I.V."/>
            <person name="Nagy L.G."/>
        </authorList>
    </citation>
    <scope>NUCLEOTIDE SEQUENCE [LARGE SCALE GENOMIC DNA]</scope>
    <source>
        <strain evidence="1 2">NL-1724</strain>
    </source>
</reference>
<dbReference type="OrthoDB" id="194386at2759"/>
<dbReference type="PANTHER" id="PTHR14614:SF130">
    <property type="entry name" value="PROTEIN-LYSINE N-METHYLTRANSFERASE EEF2KMT"/>
    <property type="match status" value="1"/>
</dbReference>
<dbReference type="STRING" id="97359.A0A550CM06"/>
<evidence type="ECO:0000313" key="2">
    <source>
        <dbReference type="Proteomes" id="UP000320762"/>
    </source>
</evidence>
<dbReference type="InterPro" id="IPR019410">
    <property type="entry name" value="Methyltransf_16"/>
</dbReference>
<gene>
    <name evidence="1" type="ORF">BD626DRAFT_192807</name>
</gene>
<evidence type="ECO:0000313" key="1">
    <source>
        <dbReference type="EMBL" id="TRM65836.1"/>
    </source>
</evidence>
<dbReference type="Proteomes" id="UP000320762">
    <property type="component" value="Unassembled WGS sequence"/>
</dbReference>
<evidence type="ECO:0008006" key="3">
    <source>
        <dbReference type="Google" id="ProtNLM"/>
    </source>
</evidence>
<dbReference type="Pfam" id="PF10294">
    <property type="entry name" value="Methyltransf_16"/>
    <property type="match status" value="1"/>
</dbReference>
<accession>A0A550CM06</accession>
<name>A0A550CM06_9AGAR</name>
<protein>
    <recommendedName>
        <fullName evidence="3">Methyltransferase-domain-containing protein</fullName>
    </recommendedName>
</protein>
<dbReference type="InterPro" id="IPR029063">
    <property type="entry name" value="SAM-dependent_MTases_sf"/>
</dbReference>
<comment type="caution">
    <text evidence="1">The sequence shown here is derived from an EMBL/GenBank/DDBJ whole genome shotgun (WGS) entry which is preliminary data.</text>
</comment>
<dbReference type="PANTHER" id="PTHR14614">
    <property type="entry name" value="HEPATOCELLULAR CARCINOMA-ASSOCIATED ANTIGEN"/>
    <property type="match status" value="1"/>
</dbReference>
<dbReference type="EMBL" id="VDMD01000004">
    <property type="protein sequence ID" value="TRM65836.1"/>
    <property type="molecule type" value="Genomic_DNA"/>
</dbReference>
<proteinExistence type="predicted"/>